<dbReference type="OrthoDB" id="9810365at2"/>
<comment type="subunit">
    <text evidence="4 15">Monomer.</text>
</comment>
<dbReference type="EMBL" id="CP001854">
    <property type="protein sequence ID" value="ADB54246.1"/>
    <property type="molecule type" value="Genomic_DNA"/>
</dbReference>
<evidence type="ECO:0000256" key="11">
    <source>
        <dbReference type="ARBA" id="ARBA00022917"/>
    </source>
</evidence>
<reference evidence="18 19" key="1">
    <citation type="journal article" date="2010" name="Stand. Genomic Sci.">
        <title>Complete genome sequence of Conexibacter woesei type strain (ID131577).</title>
        <authorList>
            <person name="Pukall R."/>
            <person name="Lapidus A."/>
            <person name="Glavina Del Rio T."/>
            <person name="Copeland A."/>
            <person name="Tice H."/>
            <person name="Cheng J.-F."/>
            <person name="Lucas S."/>
            <person name="Chen F."/>
            <person name="Nolan M."/>
            <person name="Bruce D."/>
            <person name="Goodwin L."/>
            <person name="Pitluck S."/>
            <person name="Mavromatis K."/>
            <person name="Ivanova N."/>
            <person name="Ovchinnikova G."/>
            <person name="Pati A."/>
            <person name="Chen A."/>
            <person name="Palaniappan K."/>
            <person name="Land M."/>
            <person name="Hauser L."/>
            <person name="Chang Y.-J."/>
            <person name="Jeffries C.D."/>
            <person name="Chain P."/>
            <person name="Meincke L."/>
            <person name="Sims D."/>
            <person name="Brettin T."/>
            <person name="Detter J.C."/>
            <person name="Rohde M."/>
            <person name="Goeker M."/>
            <person name="Bristow J."/>
            <person name="Eisen J.A."/>
            <person name="Markowitz V."/>
            <person name="Kyrpides N.C."/>
            <person name="Klenk H.-P."/>
            <person name="Hugenholtz P."/>
        </authorList>
    </citation>
    <scope>NUCLEOTIDE SEQUENCE [LARGE SCALE GENOMIC DNA]</scope>
    <source>
        <strain evidence="19">DSM 14684 / CIP 108061 / JCM 11494 / NBRC 100937 / ID131577</strain>
    </source>
</reference>
<evidence type="ECO:0000256" key="12">
    <source>
        <dbReference type="ARBA" id="ARBA00023146"/>
    </source>
</evidence>
<dbReference type="Proteomes" id="UP000008229">
    <property type="component" value="Chromosome"/>
</dbReference>
<organism evidence="18 19">
    <name type="scientific">Conexibacter woesei (strain DSM 14684 / CCUG 47730 / CIP 108061 / JCM 11494 / NBRC 100937 / ID131577)</name>
    <dbReference type="NCBI Taxonomy" id="469383"/>
    <lineage>
        <taxon>Bacteria</taxon>
        <taxon>Bacillati</taxon>
        <taxon>Actinomycetota</taxon>
        <taxon>Thermoleophilia</taxon>
        <taxon>Solirubrobacterales</taxon>
        <taxon>Conexibacteraceae</taxon>
        <taxon>Conexibacter</taxon>
    </lineage>
</organism>
<dbReference type="eggNOG" id="COG0060">
    <property type="taxonomic scope" value="Bacteria"/>
</dbReference>
<dbReference type="Gene3D" id="1.10.730.10">
    <property type="entry name" value="Isoleucyl-tRNA Synthetase, Domain 1"/>
    <property type="match status" value="1"/>
</dbReference>
<dbReference type="InterPro" id="IPR009008">
    <property type="entry name" value="Val/Leu/Ile-tRNA-synth_edit"/>
</dbReference>
<dbReference type="KEGG" id="cwo:Cwoe_5846"/>
<dbReference type="Gene3D" id="3.90.740.10">
    <property type="entry name" value="Valyl/Leucyl/Isoleucyl-tRNA synthetase, editing domain"/>
    <property type="match status" value="1"/>
</dbReference>
<evidence type="ECO:0000256" key="13">
    <source>
        <dbReference type="ARBA" id="ARBA00025217"/>
    </source>
</evidence>
<reference evidence="19" key="2">
    <citation type="submission" date="2010-01" db="EMBL/GenBank/DDBJ databases">
        <title>The complete genome of Conexibacter woesei DSM 14684.</title>
        <authorList>
            <consortium name="US DOE Joint Genome Institute (JGI-PGF)"/>
            <person name="Lucas S."/>
            <person name="Copeland A."/>
            <person name="Lapidus A."/>
            <person name="Glavina del Rio T."/>
            <person name="Dalin E."/>
            <person name="Tice H."/>
            <person name="Bruce D."/>
            <person name="Goodwin L."/>
            <person name="Pitluck S."/>
            <person name="Kyrpides N."/>
            <person name="Mavromatis K."/>
            <person name="Ivanova N."/>
            <person name="Mikhailova N."/>
            <person name="Chertkov O."/>
            <person name="Brettin T."/>
            <person name="Detter J.C."/>
            <person name="Han C."/>
            <person name="Larimer F."/>
            <person name="Land M."/>
            <person name="Hauser L."/>
            <person name="Markowitz V."/>
            <person name="Cheng J.-F."/>
            <person name="Hugenholtz P."/>
            <person name="Woyke T."/>
            <person name="Wu D."/>
            <person name="Pukall R."/>
            <person name="Steenblock K."/>
            <person name="Schneider S."/>
            <person name="Klenk H.-P."/>
            <person name="Eisen J.A."/>
        </authorList>
    </citation>
    <scope>NUCLEOTIDE SEQUENCE [LARGE SCALE GENOMIC DNA]</scope>
    <source>
        <strain evidence="19">DSM 14684 / CIP 108061 / JCM 11494 / NBRC 100937 / ID131577</strain>
    </source>
</reference>
<evidence type="ECO:0000313" key="18">
    <source>
        <dbReference type="EMBL" id="ADB54246.1"/>
    </source>
</evidence>
<evidence type="ECO:0000313" key="19">
    <source>
        <dbReference type="Proteomes" id="UP000008229"/>
    </source>
</evidence>
<evidence type="ECO:0000259" key="17">
    <source>
        <dbReference type="Pfam" id="PF08264"/>
    </source>
</evidence>
<dbReference type="GO" id="GO:0000049">
    <property type="term" value="F:tRNA binding"/>
    <property type="evidence" value="ECO:0007669"/>
    <property type="project" value="InterPro"/>
</dbReference>
<dbReference type="SUPFAM" id="SSF47323">
    <property type="entry name" value="Anticodon-binding domain of a subclass of class I aminoacyl-tRNA synthetases"/>
    <property type="match status" value="2"/>
</dbReference>
<evidence type="ECO:0000256" key="5">
    <source>
        <dbReference type="ARBA" id="ARBA00022490"/>
    </source>
</evidence>
<evidence type="ECO:0000256" key="14">
    <source>
        <dbReference type="ARBA" id="ARBA00048359"/>
    </source>
</evidence>
<keyword evidence="5 15" id="KW-0963">Cytoplasm</keyword>
<dbReference type="Pfam" id="PF00133">
    <property type="entry name" value="tRNA-synt_1"/>
    <property type="match status" value="1"/>
</dbReference>
<dbReference type="GO" id="GO:0005524">
    <property type="term" value="F:ATP binding"/>
    <property type="evidence" value="ECO:0007669"/>
    <property type="project" value="UniProtKB-UniRule"/>
</dbReference>
<feature type="short sequence motif" description="'HIGH' region" evidence="15">
    <location>
        <begin position="51"/>
        <end position="61"/>
    </location>
</feature>
<dbReference type="Gene3D" id="3.40.50.620">
    <property type="entry name" value="HUPs"/>
    <property type="match status" value="2"/>
</dbReference>
<dbReference type="AlphaFoldDB" id="D3F2W5"/>
<keyword evidence="10 15" id="KW-0067">ATP-binding</keyword>
<dbReference type="CDD" id="cd00818">
    <property type="entry name" value="IleRS_core"/>
    <property type="match status" value="1"/>
</dbReference>
<dbReference type="InterPro" id="IPR033709">
    <property type="entry name" value="Anticodon_Ile_ABEc"/>
</dbReference>
<dbReference type="HAMAP" id="MF_02003">
    <property type="entry name" value="Ile_tRNA_synth_type2"/>
    <property type="match status" value="1"/>
</dbReference>
<sequence>MSSPHRPVDPQQSFPALEDEVLARWKAEDVFPRTVANRAGAEPWVFYEGPPTANGRPGVHHVLARVFKDIFPRYRTMTGYRVERKGGWDTHGLPVELAVEAELGFDKKEDIEEYGIARFNAKCRESVFTYLEDWSRLTERIGYWVDLDDAYRTLDNSYIESVWWALKTIWEKGLLTESYKVVPHCPRDQVTLSSHELGQPGAYRDVVDPSVYVRFPVTEPAGPLHAGDELLIWTTTPWTLPSNAAVAVDPELTYVRARSAEHDAVFVLAEALVERVLGEGAEVVERFPGAAIEGARYEPPFGYIPGSAYGERGHTVLVGDFVTAVDGTGIVHTAIAFGEDDFRLGEQYGLTVVNPVKPNGTYDDRMGAYAGRGVKDADRDLVEDLRGRGRLLRAEEYEHAYPHCWRCGTPLIYYAKPSWYIRTSQIRDRLLASNETVNWHPPHVKHGRFGNWLEGNVDWALSRERYWGTPLPIWRCENGHVHAIGSFDELEERSGVRLDDAHRPYVDEVSFPCAQCNGRMTRVPEVIDVWFDSGAMPFAQWHAPHENAEVFRERFPADYVCEALDQTRGWFYSLLAVSTLLFDQSSYKNVVCLGLILDGEGQKMSKSRGNVVVPDEVLDRFGADALRWYFFTSKQPWDGYRFSHETIGEMVRQFLLQLWNTYGFYVMYANANDVAPPPAPDPSALTNDLDRWALSRLSATVETVRERMDDYDATTAGRAIQAFVDDLSNWYVRRSRRRFWDGDADAFATLRHCLVAVAQMLAPFTPFFVDEIYRNLDPDGPSSVHLTDFPVAAPRDEELEFAMGVAREAVTLGLAARGQSKIKLRQPLHAAVIVATGRERAALERLADVVRDELNVKELRFAAAADELGRIEVKPNYRALGPRFGKSMPMVAAAVAGLDPAHVATALREGRTVGISIDGRDHSLGAEDLITAMQPLDGYQLEREGSHAVALELTLDDALRREGIAREIVHAIQAARKNAGLDISDRIALTLGGGEELAAAVNENADYISRETLATTLSFDTLVVAGDATGDGGAVRIDGEPLSIAVART</sequence>
<proteinExistence type="inferred from homology"/>
<comment type="subcellular location">
    <subcellularLocation>
        <location evidence="2 15">Cytoplasm</location>
    </subcellularLocation>
</comment>
<feature type="binding site" evidence="15">
    <location>
        <position position="606"/>
    </location>
    <ligand>
        <name>ATP</name>
        <dbReference type="ChEBI" id="CHEBI:30616"/>
    </ligand>
</feature>
<dbReference type="InterPro" id="IPR002300">
    <property type="entry name" value="aa-tRNA-synth_Ia"/>
</dbReference>
<comment type="domain">
    <text evidence="15">IleRS has two distinct active sites: one for aminoacylation and one for editing. The misactivated valine is translocated from the active site to the editing site, which sterically excludes the correctly activated isoleucine. The single editing site contains two valyl binding pockets, one specific for each substrate (Val-AMP or Val-tRNA(Ile)).</text>
</comment>
<dbReference type="EC" id="6.1.1.5" evidence="15"/>
<evidence type="ECO:0000259" key="16">
    <source>
        <dbReference type="Pfam" id="PF00133"/>
    </source>
</evidence>
<dbReference type="GO" id="GO:0006428">
    <property type="term" value="P:isoleucyl-tRNA aminoacylation"/>
    <property type="evidence" value="ECO:0007669"/>
    <property type="project" value="UniProtKB-UniRule"/>
</dbReference>
<keyword evidence="9 15" id="KW-0862">Zinc</keyword>
<comment type="catalytic activity">
    <reaction evidence="14 15">
        <text>tRNA(Ile) + L-isoleucine + ATP = L-isoleucyl-tRNA(Ile) + AMP + diphosphate</text>
        <dbReference type="Rhea" id="RHEA:11060"/>
        <dbReference type="Rhea" id="RHEA-COMP:9666"/>
        <dbReference type="Rhea" id="RHEA-COMP:9695"/>
        <dbReference type="ChEBI" id="CHEBI:30616"/>
        <dbReference type="ChEBI" id="CHEBI:33019"/>
        <dbReference type="ChEBI" id="CHEBI:58045"/>
        <dbReference type="ChEBI" id="CHEBI:78442"/>
        <dbReference type="ChEBI" id="CHEBI:78528"/>
        <dbReference type="ChEBI" id="CHEBI:456215"/>
        <dbReference type="EC" id="6.1.1.5"/>
    </reaction>
</comment>
<dbReference type="InterPro" id="IPR023586">
    <property type="entry name" value="Ile-tRNA-ligase_type2"/>
</dbReference>
<dbReference type="FunFam" id="3.40.50.620:FF:000063">
    <property type="entry name" value="Isoleucine--tRNA ligase"/>
    <property type="match status" value="1"/>
</dbReference>
<dbReference type="RefSeq" id="WP_012937297.1">
    <property type="nucleotide sequence ID" value="NC_013739.1"/>
</dbReference>
<dbReference type="InterPro" id="IPR009080">
    <property type="entry name" value="tRNAsynth_Ia_anticodon-bd"/>
</dbReference>
<dbReference type="PRINTS" id="PR00984">
    <property type="entry name" value="TRNASYNTHILE"/>
</dbReference>
<feature type="short sequence motif" description="'KMSKS' region" evidence="15">
    <location>
        <begin position="603"/>
        <end position="607"/>
    </location>
</feature>
<dbReference type="GO" id="GO:0004822">
    <property type="term" value="F:isoleucine-tRNA ligase activity"/>
    <property type="evidence" value="ECO:0007669"/>
    <property type="project" value="UniProtKB-UniRule"/>
</dbReference>
<dbReference type="NCBIfam" id="TIGR00392">
    <property type="entry name" value="ileS"/>
    <property type="match status" value="1"/>
</dbReference>
<evidence type="ECO:0000256" key="7">
    <source>
        <dbReference type="ARBA" id="ARBA00022723"/>
    </source>
</evidence>
<evidence type="ECO:0000256" key="10">
    <source>
        <dbReference type="ARBA" id="ARBA00022840"/>
    </source>
</evidence>
<dbReference type="PANTHER" id="PTHR42780:SF1">
    <property type="entry name" value="ISOLEUCINE--TRNA LIGASE, CYTOPLASMIC"/>
    <property type="match status" value="1"/>
</dbReference>
<dbReference type="GO" id="GO:0002161">
    <property type="term" value="F:aminoacyl-tRNA deacylase activity"/>
    <property type="evidence" value="ECO:0007669"/>
    <property type="project" value="InterPro"/>
</dbReference>
<dbReference type="InterPro" id="IPR014729">
    <property type="entry name" value="Rossmann-like_a/b/a_fold"/>
</dbReference>
<comment type="cofactor">
    <cofactor evidence="1 15">
        <name>Zn(2+)</name>
        <dbReference type="ChEBI" id="CHEBI:29105"/>
    </cofactor>
</comment>
<evidence type="ECO:0000256" key="6">
    <source>
        <dbReference type="ARBA" id="ARBA00022598"/>
    </source>
</evidence>
<dbReference type="Pfam" id="PF08264">
    <property type="entry name" value="Anticodon_1"/>
    <property type="match status" value="1"/>
</dbReference>
<evidence type="ECO:0000256" key="4">
    <source>
        <dbReference type="ARBA" id="ARBA00011245"/>
    </source>
</evidence>
<dbReference type="CDD" id="cd07961">
    <property type="entry name" value="Anticodon_Ia_Ile_ABEc"/>
    <property type="match status" value="1"/>
</dbReference>
<evidence type="ECO:0000256" key="1">
    <source>
        <dbReference type="ARBA" id="ARBA00001947"/>
    </source>
</evidence>
<dbReference type="InterPro" id="IPR002301">
    <property type="entry name" value="Ile-tRNA-ligase"/>
</dbReference>
<keyword evidence="19" id="KW-1185">Reference proteome</keyword>
<dbReference type="FunFam" id="3.40.50.620:FF:000075">
    <property type="entry name" value="Isoleucine--tRNA ligase"/>
    <property type="match status" value="1"/>
</dbReference>
<feature type="domain" description="Methionyl/Valyl/Leucyl/Isoleucyl-tRNA synthetase anticodon-binding" evidence="17">
    <location>
        <begin position="690"/>
        <end position="831"/>
    </location>
</feature>
<dbReference type="HOGENOM" id="CLU_001493_1_1_11"/>
<accession>D3F2W5</accession>
<dbReference type="PANTHER" id="PTHR42780">
    <property type="entry name" value="SOLEUCYL-TRNA SYNTHETASE"/>
    <property type="match status" value="1"/>
</dbReference>
<dbReference type="GO" id="GO:0005737">
    <property type="term" value="C:cytoplasm"/>
    <property type="evidence" value="ECO:0007669"/>
    <property type="project" value="UniProtKB-SubCell"/>
</dbReference>
<dbReference type="SUPFAM" id="SSF52374">
    <property type="entry name" value="Nucleotidylyl transferase"/>
    <property type="match status" value="1"/>
</dbReference>
<comment type="similarity">
    <text evidence="3 15">Belongs to the class-I aminoacyl-tRNA synthetase family. IleS type 2 subfamily.</text>
</comment>
<dbReference type="STRING" id="469383.Cwoe_5846"/>
<name>D3F2W5_CONWI</name>
<dbReference type="Pfam" id="PF19302">
    <property type="entry name" value="DUF5915"/>
    <property type="match status" value="1"/>
</dbReference>
<keyword evidence="7 15" id="KW-0479">Metal-binding</keyword>
<keyword evidence="11 15" id="KW-0648">Protein biosynthesis</keyword>
<keyword evidence="6 15" id="KW-0436">Ligase</keyword>
<keyword evidence="12 15" id="KW-0030">Aminoacyl-tRNA synthetase</keyword>
<dbReference type="GO" id="GO:0008270">
    <property type="term" value="F:zinc ion binding"/>
    <property type="evidence" value="ECO:0007669"/>
    <property type="project" value="UniProtKB-UniRule"/>
</dbReference>
<evidence type="ECO:0000256" key="2">
    <source>
        <dbReference type="ARBA" id="ARBA00004496"/>
    </source>
</evidence>
<evidence type="ECO:0000256" key="3">
    <source>
        <dbReference type="ARBA" id="ARBA00007078"/>
    </source>
</evidence>
<protein>
    <recommendedName>
        <fullName evidence="15">Isoleucine--tRNA ligase</fullName>
        <ecNumber evidence="15">6.1.1.5</ecNumber>
    </recommendedName>
    <alternativeName>
        <fullName evidence="15">Isoleucyl-tRNA synthetase</fullName>
        <shortName evidence="15">IleRS</shortName>
    </alternativeName>
</protein>
<evidence type="ECO:0000256" key="9">
    <source>
        <dbReference type="ARBA" id="ARBA00022833"/>
    </source>
</evidence>
<feature type="domain" description="Aminoacyl-tRNA synthetase class Ia" evidence="16">
    <location>
        <begin position="21"/>
        <end position="634"/>
    </location>
</feature>
<evidence type="ECO:0000256" key="15">
    <source>
        <dbReference type="HAMAP-Rule" id="MF_02003"/>
    </source>
</evidence>
<evidence type="ECO:0000256" key="8">
    <source>
        <dbReference type="ARBA" id="ARBA00022741"/>
    </source>
</evidence>
<dbReference type="InterPro" id="IPR013155">
    <property type="entry name" value="M/V/L/I-tRNA-synth_anticd-bd"/>
</dbReference>
<keyword evidence="8 15" id="KW-0547">Nucleotide-binding</keyword>
<gene>
    <name evidence="15" type="primary">ileS</name>
    <name evidence="18" type="ordered locus">Cwoe_5846</name>
</gene>
<comment type="function">
    <text evidence="13 15">Catalyzes the attachment of isoleucine to tRNA(Ile). As IleRS can inadvertently accommodate and process structurally similar amino acids such as valine, to avoid such errors it has two additional distinct tRNA(Ile)-dependent editing activities. One activity is designated as 'pretransfer' editing and involves the hydrolysis of activated Val-AMP. The other activity is designated 'posttransfer' editing and involves deacylation of mischarged Val-tRNA(Ile).</text>
</comment>
<dbReference type="SUPFAM" id="SSF50677">
    <property type="entry name" value="ValRS/IleRS/LeuRS editing domain"/>
    <property type="match status" value="1"/>
</dbReference>